<feature type="transmembrane region" description="Helical" evidence="7">
    <location>
        <begin position="322"/>
        <end position="350"/>
    </location>
</feature>
<feature type="transmembrane region" description="Helical" evidence="7">
    <location>
        <begin position="284"/>
        <end position="302"/>
    </location>
</feature>
<dbReference type="EMBL" id="CP050066">
    <property type="protein sequence ID" value="QIP08294.1"/>
    <property type="molecule type" value="Genomic_DNA"/>
</dbReference>
<comment type="function">
    <text evidence="7">Part of the tripartite ATP-independent periplasmic (TRAP) transport system.</text>
</comment>
<dbReference type="GO" id="GO:0022857">
    <property type="term" value="F:transmembrane transporter activity"/>
    <property type="evidence" value="ECO:0007669"/>
    <property type="project" value="UniProtKB-UniRule"/>
</dbReference>
<evidence type="ECO:0000256" key="6">
    <source>
        <dbReference type="ARBA" id="ARBA00023136"/>
    </source>
</evidence>
<dbReference type="RefSeq" id="WP_166468466.1">
    <property type="nucleotide sequence ID" value="NZ_CP050066.2"/>
</dbReference>
<accession>A0A6G9A7K9</accession>
<comment type="similarity">
    <text evidence="7">Belongs to the TRAP transporter large permease family.</text>
</comment>
<evidence type="ECO:0000256" key="2">
    <source>
        <dbReference type="ARBA" id="ARBA00022475"/>
    </source>
</evidence>
<protein>
    <recommendedName>
        <fullName evidence="7">TRAP transporter large permease protein</fullName>
    </recommendedName>
</protein>
<comment type="subunit">
    <text evidence="7">The complex comprises the extracytoplasmic solute receptor protein and the two transmembrane proteins.</text>
</comment>
<feature type="transmembrane region" description="Helical" evidence="7">
    <location>
        <begin position="83"/>
        <end position="101"/>
    </location>
</feature>
<feature type="transmembrane region" description="Helical" evidence="7">
    <location>
        <begin position="175"/>
        <end position="196"/>
    </location>
</feature>
<keyword evidence="5 7" id="KW-1133">Transmembrane helix</keyword>
<dbReference type="PANTHER" id="PTHR33362:SF5">
    <property type="entry name" value="C4-DICARBOXYLATE TRAP TRANSPORTER LARGE PERMEASE PROTEIN DCTM"/>
    <property type="match status" value="1"/>
</dbReference>
<dbReference type="Proteomes" id="UP000500895">
    <property type="component" value="Chromosome"/>
</dbReference>
<feature type="transmembrane region" description="Helical" evidence="7">
    <location>
        <begin position="217"/>
        <end position="242"/>
    </location>
</feature>
<organism evidence="9 10">
    <name type="scientific">Bradyrhizobium symbiodeficiens</name>
    <dbReference type="NCBI Taxonomy" id="1404367"/>
    <lineage>
        <taxon>Bacteria</taxon>
        <taxon>Pseudomonadati</taxon>
        <taxon>Pseudomonadota</taxon>
        <taxon>Alphaproteobacteria</taxon>
        <taxon>Hyphomicrobiales</taxon>
        <taxon>Nitrobacteraceae</taxon>
        <taxon>Bradyrhizobium</taxon>
    </lineage>
</organism>
<keyword evidence="2" id="KW-1003">Cell membrane</keyword>
<evidence type="ECO:0000256" key="3">
    <source>
        <dbReference type="ARBA" id="ARBA00022519"/>
    </source>
</evidence>
<name>A0A6G9A7K9_9BRAD</name>
<evidence type="ECO:0000256" key="4">
    <source>
        <dbReference type="ARBA" id="ARBA00022692"/>
    </source>
</evidence>
<feature type="domain" description="TRAP C4-dicarboxylate transport system permease DctM subunit" evidence="8">
    <location>
        <begin position="11"/>
        <end position="423"/>
    </location>
</feature>
<evidence type="ECO:0000256" key="5">
    <source>
        <dbReference type="ARBA" id="ARBA00022989"/>
    </source>
</evidence>
<dbReference type="NCBIfam" id="TIGR00786">
    <property type="entry name" value="dctM"/>
    <property type="match status" value="1"/>
</dbReference>
<evidence type="ECO:0000256" key="7">
    <source>
        <dbReference type="RuleBase" id="RU369079"/>
    </source>
</evidence>
<sequence length="435" mass="46440">MTPGVELIFVLAIFVGLLCVGMTIPFAITVPSVLYLLLHAGLPGLKGIGLVSWGSMNSFTLSAIPLFILMAEILQESRLSLRVYHGLSKLVSWIPGGLLQTNIAGCAIFAAISGSSVVTAASIGRVALPELQKRKYSPRLSAGSLAAGGTLGILIPPSIAMIVYGTFTETSVAKLFMAGVMPGLLLTAMFMAYIAMHAWFRPGIAPREVGARSAHELLAALLDVIPFMVLIGGTIGSIYSGLVTPTEAAAVGCVLAMIIAVFWGEFSVAILWHALQTTVRVCGNILFIVYAAFLFSYAISYAGVGEQITQFLVDLKLSRLEFFVALFVLYTVLGCLVESLGMIVVTVPLLYPVLVQYGIDPIWFGVILVLFIEMGQISPPIGINLFVIQSIWTGKLSDVVAGTIPFHLIMFALLGLLVIFPEIAMWLPSQVTAVP</sequence>
<comment type="subcellular location">
    <subcellularLocation>
        <location evidence="1 7">Cell inner membrane</location>
        <topology evidence="1 7">Multi-pass membrane protein</topology>
    </subcellularLocation>
</comment>
<keyword evidence="4 7" id="KW-0812">Transmembrane</keyword>
<dbReference type="PIRSF" id="PIRSF006066">
    <property type="entry name" value="HI0050"/>
    <property type="match status" value="1"/>
</dbReference>
<feature type="transmembrane region" description="Helical" evidence="7">
    <location>
        <begin position="399"/>
        <end position="420"/>
    </location>
</feature>
<keyword evidence="7" id="KW-0813">Transport</keyword>
<dbReference type="GO" id="GO:0005886">
    <property type="term" value="C:plasma membrane"/>
    <property type="evidence" value="ECO:0007669"/>
    <property type="project" value="UniProtKB-SubCell"/>
</dbReference>
<proteinExistence type="inferred from homology"/>
<dbReference type="Pfam" id="PF06808">
    <property type="entry name" value="DctM"/>
    <property type="match status" value="1"/>
</dbReference>
<feature type="transmembrane region" description="Helical" evidence="7">
    <location>
        <begin position="248"/>
        <end position="272"/>
    </location>
</feature>
<feature type="transmembrane region" description="Helical" evidence="7">
    <location>
        <begin position="7"/>
        <end position="38"/>
    </location>
</feature>
<evidence type="ECO:0000313" key="10">
    <source>
        <dbReference type="Proteomes" id="UP000500895"/>
    </source>
</evidence>
<evidence type="ECO:0000259" key="8">
    <source>
        <dbReference type="Pfam" id="PF06808"/>
    </source>
</evidence>
<dbReference type="InterPro" id="IPR010656">
    <property type="entry name" value="DctM"/>
</dbReference>
<gene>
    <name evidence="9" type="ORF">HAV00_19365</name>
</gene>
<feature type="transmembrane region" description="Helical" evidence="7">
    <location>
        <begin position="362"/>
        <end position="387"/>
    </location>
</feature>
<evidence type="ECO:0000256" key="1">
    <source>
        <dbReference type="ARBA" id="ARBA00004429"/>
    </source>
</evidence>
<feature type="transmembrane region" description="Helical" evidence="7">
    <location>
        <begin position="140"/>
        <end position="163"/>
    </location>
</feature>
<dbReference type="InterPro" id="IPR004681">
    <property type="entry name" value="TRAP_DctM"/>
</dbReference>
<reference evidence="9 10" key="1">
    <citation type="journal article" date="2020" name="Int. J. Syst. Evol. Microbiol.">
        <title>Description and complete genome sequences of Bradyrhizobium symbiodeficiens sp. nov., a non-symbiotic bacterium associated with legumes native to Canada.</title>
        <authorList>
            <person name="Bromfield E.S.P."/>
            <person name="Cloutier S."/>
            <person name="Nguyen H.D.T."/>
        </authorList>
    </citation>
    <scope>NUCLEOTIDE SEQUENCE [LARGE SCALE GENOMIC DNA]</scope>
    <source>
        <strain evidence="9 10">101S1MB</strain>
    </source>
</reference>
<dbReference type="AlphaFoldDB" id="A0A6G9A7K9"/>
<dbReference type="PANTHER" id="PTHR33362">
    <property type="entry name" value="SIALIC ACID TRAP TRANSPORTER PERMEASE PROTEIN SIAT-RELATED"/>
    <property type="match status" value="1"/>
</dbReference>
<feature type="transmembrane region" description="Helical" evidence="7">
    <location>
        <begin position="50"/>
        <end position="71"/>
    </location>
</feature>
<evidence type="ECO:0000313" key="9">
    <source>
        <dbReference type="EMBL" id="QIP08294.1"/>
    </source>
</evidence>
<keyword evidence="6 7" id="KW-0472">Membrane</keyword>
<keyword evidence="3 7" id="KW-0997">Cell inner membrane</keyword>